<evidence type="ECO:0000313" key="1">
    <source>
        <dbReference type="EMBL" id="KAJ7532568.1"/>
    </source>
</evidence>
<proteinExistence type="predicted"/>
<protein>
    <submittedName>
        <fullName evidence="1">Uncharacterized protein</fullName>
    </submittedName>
</protein>
<accession>A0ACC2BSD6</accession>
<keyword evidence="2" id="KW-1185">Reference proteome</keyword>
<organism evidence="1 2">
    <name type="scientific">Diphasiastrum complanatum</name>
    <name type="common">Issler's clubmoss</name>
    <name type="synonym">Lycopodium complanatum</name>
    <dbReference type="NCBI Taxonomy" id="34168"/>
    <lineage>
        <taxon>Eukaryota</taxon>
        <taxon>Viridiplantae</taxon>
        <taxon>Streptophyta</taxon>
        <taxon>Embryophyta</taxon>
        <taxon>Tracheophyta</taxon>
        <taxon>Lycopodiopsida</taxon>
        <taxon>Lycopodiales</taxon>
        <taxon>Lycopodiaceae</taxon>
        <taxon>Lycopodioideae</taxon>
        <taxon>Diphasiastrum</taxon>
    </lineage>
</organism>
<comment type="caution">
    <text evidence="1">The sequence shown here is derived from an EMBL/GenBank/DDBJ whole genome shotgun (WGS) entry which is preliminary data.</text>
</comment>
<gene>
    <name evidence="1" type="ORF">O6H91_13G009800</name>
</gene>
<evidence type="ECO:0000313" key="2">
    <source>
        <dbReference type="Proteomes" id="UP001162992"/>
    </source>
</evidence>
<reference evidence="2" key="1">
    <citation type="journal article" date="2024" name="Proc. Natl. Acad. Sci. U.S.A.">
        <title>Extraordinary preservation of gene collinearity over three hundred million years revealed in homosporous lycophytes.</title>
        <authorList>
            <person name="Li C."/>
            <person name="Wickell D."/>
            <person name="Kuo L.Y."/>
            <person name="Chen X."/>
            <person name="Nie B."/>
            <person name="Liao X."/>
            <person name="Peng D."/>
            <person name="Ji J."/>
            <person name="Jenkins J."/>
            <person name="Williams M."/>
            <person name="Shu S."/>
            <person name="Plott C."/>
            <person name="Barry K."/>
            <person name="Rajasekar S."/>
            <person name="Grimwood J."/>
            <person name="Han X."/>
            <person name="Sun S."/>
            <person name="Hou Z."/>
            <person name="He W."/>
            <person name="Dai G."/>
            <person name="Sun C."/>
            <person name="Schmutz J."/>
            <person name="Leebens-Mack J.H."/>
            <person name="Li F.W."/>
            <person name="Wang L."/>
        </authorList>
    </citation>
    <scope>NUCLEOTIDE SEQUENCE [LARGE SCALE GENOMIC DNA]</scope>
    <source>
        <strain evidence="2">cv. PW_Plant_1</strain>
    </source>
</reference>
<dbReference type="Proteomes" id="UP001162992">
    <property type="component" value="Chromosome 13"/>
</dbReference>
<dbReference type="EMBL" id="CM055104">
    <property type="protein sequence ID" value="KAJ7532568.1"/>
    <property type="molecule type" value="Genomic_DNA"/>
</dbReference>
<sequence>MAEEEGDLGTHLLQEEGEGKKVQQQQQEDEEQQDSSGYQQQVQILKESMARLSHVFQAERTAKRWHRAVSRSSERRAPWRKKLGGSLDSTACHIFVVVLLLVDLLATAVDILKTMHNDTTDLHTCTTFLEACYCVSSFETSKPWEFLHWISVSILSVLLLNVAGLLVAFGGSFFLHPGYVLDLVVVGTAFSFELFLNSDTAGLLIILNLWRIVRVAHGIFEVTDEAWEKEMQKLEDQVRLVEQAYERDQEILNRKDQEILQLKRQLKSSDDNTFV</sequence>
<name>A0ACC2BSD6_DIPCM</name>